<dbReference type="AlphaFoldDB" id="A0AAE8HSI8"/>
<proteinExistence type="predicted"/>
<dbReference type="KEGG" id="mphy:MCBMB27_02624"/>
<gene>
    <name evidence="2" type="ORF">MCBMB27_02624</name>
    <name evidence="3" type="ORF">SAMN05192567_11243</name>
</gene>
<evidence type="ECO:0000313" key="5">
    <source>
        <dbReference type="Proteomes" id="UP000199140"/>
    </source>
</evidence>
<dbReference type="EMBL" id="FOPK01000012">
    <property type="protein sequence ID" value="SFH01642.1"/>
    <property type="molecule type" value="Genomic_DNA"/>
</dbReference>
<dbReference type="RefSeq" id="WP_075380565.1">
    <property type="nucleotide sequence ID" value="NZ_CP015367.1"/>
</dbReference>
<dbReference type="Proteomes" id="UP000185487">
    <property type="component" value="Chromosome"/>
</dbReference>
<reference evidence="3 5" key="2">
    <citation type="submission" date="2016-10" db="EMBL/GenBank/DDBJ databases">
        <authorList>
            <person name="Varghese N."/>
            <person name="Submissions S."/>
        </authorList>
    </citation>
    <scope>NUCLEOTIDE SEQUENCE [LARGE SCALE GENOMIC DNA]</scope>
    <source>
        <strain evidence="3 5">CBMB27</strain>
    </source>
</reference>
<evidence type="ECO:0000313" key="3">
    <source>
        <dbReference type="EMBL" id="SFH01642.1"/>
    </source>
</evidence>
<dbReference type="Proteomes" id="UP000199140">
    <property type="component" value="Unassembled WGS sequence"/>
</dbReference>
<feature type="region of interest" description="Disordered" evidence="1">
    <location>
        <begin position="48"/>
        <end position="82"/>
    </location>
</feature>
<accession>A0AAE8HSI8</accession>
<protein>
    <submittedName>
        <fullName evidence="3">Uncharacterized protein</fullName>
    </submittedName>
</protein>
<evidence type="ECO:0000256" key="1">
    <source>
        <dbReference type="SAM" id="MobiDB-lite"/>
    </source>
</evidence>
<evidence type="ECO:0000313" key="4">
    <source>
        <dbReference type="Proteomes" id="UP000185487"/>
    </source>
</evidence>
<dbReference type="EMBL" id="CP015367">
    <property type="protein sequence ID" value="APT31915.1"/>
    <property type="molecule type" value="Genomic_DNA"/>
</dbReference>
<organism evidence="3 5">
    <name type="scientific">Methylobacterium phyllosphaerae</name>
    <dbReference type="NCBI Taxonomy" id="418223"/>
    <lineage>
        <taxon>Bacteria</taxon>
        <taxon>Pseudomonadati</taxon>
        <taxon>Pseudomonadota</taxon>
        <taxon>Alphaproteobacteria</taxon>
        <taxon>Hyphomicrobiales</taxon>
        <taxon>Methylobacteriaceae</taxon>
        <taxon>Methylobacterium</taxon>
    </lineage>
</organism>
<name>A0AAE8HSI8_9HYPH</name>
<sequence length="82" mass="9589">MIRPLTWLWHQARGNRWMRRAERMARLSREAFIDNRISAERARAHFTRADELYPPPARGPPDLVELADGDRAAAQRDGPQIR</sequence>
<evidence type="ECO:0000313" key="2">
    <source>
        <dbReference type="EMBL" id="APT31915.1"/>
    </source>
</evidence>
<reference evidence="2 4" key="1">
    <citation type="submission" date="2016-04" db="EMBL/GenBank/DDBJ databases">
        <title>Complete genome sequencing and analysis of CBMB27, Methylobacterium phyllosphaerae isolated from leaf tissues of rice (Oryza sativa L.).</title>
        <authorList>
            <person name="Lee Y."/>
            <person name="Hwangbo K."/>
            <person name="Chung H."/>
            <person name="Yoo J."/>
            <person name="Kim K.Y."/>
            <person name="Sa T.M."/>
            <person name="Um Y."/>
            <person name="Madhaiyan M."/>
        </authorList>
    </citation>
    <scope>NUCLEOTIDE SEQUENCE [LARGE SCALE GENOMIC DNA]</scope>
    <source>
        <strain evidence="2 4">CBMB27</strain>
    </source>
</reference>
<keyword evidence="4" id="KW-1185">Reference proteome</keyword>